<comment type="similarity">
    <text evidence="1">Belongs to the 'phage' integrase family.</text>
</comment>
<keyword evidence="3 5" id="KW-0238">DNA-binding</keyword>
<dbReference type="InterPro" id="IPR004107">
    <property type="entry name" value="Integrase_SAM-like_N"/>
</dbReference>
<dbReference type="PANTHER" id="PTHR30349">
    <property type="entry name" value="PHAGE INTEGRASE-RELATED"/>
    <property type="match status" value="1"/>
</dbReference>
<dbReference type="GO" id="GO:0006310">
    <property type="term" value="P:DNA recombination"/>
    <property type="evidence" value="ECO:0007669"/>
    <property type="project" value="UniProtKB-KW"/>
</dbReference>
<dbReference type="OrthoDB" id="9801717at2"/>
<dbReference type="SUPFAM" id="SSF56349">
    <property type="entry name" value="DNA breaking-rejoining enzymes"/>
    <property type="match status" value="1"/>
</dbReference>
<reference evidence="8 9" key="1">
    <citation type="submission" date="2018-10" db="EMBL/GenBank/DDBJ databases">
        <title>Genomic Encyclopedia of Archaeal and Bacterial Type Strains, Phase II (KMG-II): from individual species to whole genera.</title>
        <authorList>
            <person name="Goeker M."/>
        </authorList>
    </citation>
    <scope>NUCLEOTIDE SEQUENCE [LARGE SCALE GENOMIC DNA]</scope>
    <source>
        <strain evidence="8 9">DSM 23424</strain>
    </source>
</reference>
<dbReference type="PROSITE" id="PS51898">
    <property type="entry name" value="TYR_RECOMBINASE"/>
    <property type="match status" value="1"/>
</dbReference>
<dbReference type="GO" id="GO:0015074">
    <property type="term" value="P:DNA integration"/>
    <property type="evidence" value="ECO:0007669"/>
    <property type="project" value="UniProtKB-KW"/>
</dbReference>
<accession>A0A3L9Y9S0</accession>
<evidence type="ECO:0000259" key="7">
    <source>
        <dbReference type="PROSITE" id="PS51900"/>
    </source>
</evidence>
<dbReference type="InterPro" id="IPR050090">
    <property type="entry name" value="Tyrosine_recombinase_XerCD"/>
</dbReference>
<protein>
    <submittedName>
        <fullName evidence="8">Site-specific recombinase XerD</fullName>
    </submittedName>
</protein>
<evidence type="ECO:0000256" key="3">
    <source>
        <dbReference type="ARBA" id="ARBA00023125"/>
    </source>
</evidence>
<keyword evidence="4" id="KW-0233">DNA recombination</keyword>
<dbReference type="InterPro" id="IPR002104">
    <property type="entry name" value="Integrase_catalytic"/>
</dbReference>
<gene>
    <name evidence="8" type="ORF">BXY75_3466</name>
</gene>
<dbReference type="PROSITE" id="PS51900">
    <property type="entry name" value="CB"/>
    <property type="match status" value="1"/>
</dbReference>
<dbReference type="InterPro" id="IPR044068">
    <property type="entry name" value="CB"/>
</dbReference>
<dbReference type="Pfam" id="PF00589">
    <property type="entry name" value="Phage_integrase"/>
    <property type="match status" value="1"/>
</dbReference>
<name>A0A3L9Y9S0_9FLAO</name>
<comment type="caution">
    <text evidence="8">The sequence shown here is derived from an EMBL/GenBank/DDBJ whole genome shotgun (WGS) entry which is preliminary data.</text>
</comment>
<feature type="domain" description="Tyr recombinase" evidence="6">
    <location>
        <begin position="196"/>
        <end position="368"/>
    </location>
</feature>
<keyword evidence="9" id="KW-1185">Reference proteome</keyword>
<evidence type="ECO:0000256" key="5">
    <source>
        <dbReference type="PROSITE-ProRule" id="PRU01248"/>
    </source>
</evidence>
<dbReference type="RefSeq" id="WP_121908974.1">
    <property type="nucleotide sequence ID" value="NZ_REFC01000019.1"/>
</dbReference>
<evidence type="ECO:0000256" key="4">
    <source>
        <dbReference type="ARBA" id="ARBA00023172"/>
    </source>
</evidence>
<evidence type="ECO:0000313" key="9">
    <source>
        <dbReference type="Proteomes" id="UP000271339"/>
    </source>
</evidence>
<evidence type="ECO:0000256" key="1">
    <source>
        <dbReference type="ARBA" id="ARBA00008857"/>
    </source>
</evidence>
<evidence type="ECO:0000313" key="8">
    <source>
        <dbReference type="EMBL" id="RMA56267.1"/>
    </source>
</evidence>
<dbReference type="GO" id="GO:0003677">
    <property type="term" value="F:DNA binding"/>
    <property type="evidence" value="ECO:0007669"/>
    <property type="project" value="UniProtKB-UniRule"/>
</dbReference>
<organism evidence="8 9">
    <name type="scientific">Ulvibacter antarcticus</name>
    <dbReference type="NCBI Taxonomy" id="442714"/>
    <lineage>
        <taxon>Bacteria</taxon>
        <taxon>Pseudomonadati</taxon>
        <taxon>Bacteroidota</taxon>
        <taxon>Flavobacteriia</taxon>
        <taxon>Flavobacteriales</taxon>
        <taxon>Flavobacteriaceae</taxon>
        <taxon>Ulvibacter</taxon>
    </lineage>
</organism>
<dbReference type="Proteomes" id="UP000271339">
    <property type="component" value="Unassembled WGS sequence"/>
</dbReference>
<dbReference type="AlphaFoldDB" id="A0A3L9Y9S0"/>
<feature type="domain" description="Core-binding (CB)" evidence="7">
    <location>
        <begin position="96"/>
        <end position="176"/>
    </location>
</feature>
<sequence>MNIKFEPITHKGKACIAVRFSYNSALKTYLKQFPDITFSKTFGCFYIINKDKNGHKLFNYLKKRNYNVDYSSFQIKTAEPNVKSSPKSASLPELHPSRKPTFTNYVHYLEGKRYSKSTITVYSGFVFEFLRYTNSKDVNDLTEDDVRLFIEWAVRSRHYSISTHRQLVSAIKHFAVFYPDCKIDESQLTRPNKDIKLPSVLSQEEIIDLLRVTKNLKHRTVLALLYSAGLRIGELIDLRLNCFDFDRRQLFIRSGKGRKDRVVLIAESFLPLFRNYFMSYGPKVFFVENPSGGRYSAASVRKFLKNSCRLAQINKYVSPHTLRHSYATHLLENGTDLRYIQALLGHSKPETTMIYTHVAKRDLMAIHSPLDTALRELSQRDNVQQKVLLSGNL</sequence>
<dbReference type="Gene3D" id="1.10.150.130">
    <property type="match status" value="1"/>
</dbReference>
<keyword evidence="2" id="KW-0229">DNA integration</keyword>
<dbReference type="InterPro" id="IPR010998">
    <property type="entry name" value="Integrase_recombinase_N"/>
</dbReference>
<dbReference type="Pfam" id="PF13495">
    <property type="entry name" value="Phage_int_SAM_4"/>
    <property type="match status" value="1"/>
</dbReference>
<evidence type="ECO:0000259" key="6">
    <source>
        <dbReference type="PROSITE" id="PS51898"/>
    </source>
</evidence>
<dbReference type="EMBL" id="REFC01000019">
    <property type="protein sequence ID" value="RMA56267.1"/>
    <property type="molecule type" value="Genomic_DNA"/>
</dbReference>
<dbReference type="InterPro" id="IPR011010">
    <property type="entry name" value="DNA_brk_join_enz"/>
</dbReference>
<proteinExistence type="inferred from homology"/>
<evidence type="ECO:0000256" key="2">
    <source>
        <dbReference type="ARBA" id="ARBA00022908"/>
    </source>
</evidence>
<dbReference type="InterPro" id="IPR013762">
    <property type="entry name" value="Integrase-like_cat_sf"/>
</dbReference>
<dbReference type="PANTHER" id="PTHR30349:SF41">
    <property type="entry name" value="INTEGRASE_RECOMBINASE PROTEIN MJ0367-RELATED"/>
    <property type="match status" value="1"/>
</dbReference>
<dbReference type="Gene3D" id="1.10.443.10">
    <property type="entry name" value="Intergrase catalytic core"/>
    <property type="match status" value="1"/>
</dbReference>